<sequence length="259" mass="26728">MRSYVVNTHQAEAWNGYEGAHWAAHPDRYNAVNDAFNPYLLDAVRPGDRVLDIGCGTGRTTRLAARTAASATGIDLSGPMLATARELAGEGEIAFVQGDAQVHPFPDSSFDLALSRFGIMFFGDPAAAFANIGRALAPGGRLAFLSMRGYGDLASVVSALGLPAPEPGAGPLALGDPETVGRVLTEAGFADVTARPVDAPQNWGADAADAAAFLGAWGPIRHQAGDGAAERLLPALRAFETPGGVLLKGEALLVGAVRP</sequence>
<dbReference type="Pfam" id="PF08241">
    <property type="entry name" value="Methyltransf_11"/>
    <property type="match status" value="1"/>
</dbReference>
<dbReference type="InterPro" id="IPR013216">
    <property type="entry name" value="Methyltransf_11"/>
</dbReference>
<dbReference type="InterPro" id="IPR029063">
    <property type="entry name" value="SAM-dependent_MTases_sf"/>
</dbReference>
<dbReference type="RefSeq" id="WP_137245483.1">
    <property type="nucleotide sequence ID" value="NZ_SZQA01000002.1"/>
</dbReference>
<dbReference type="OrthoDB" id="9777638at2"/>
<gene>
    <name evidence="2" type="ORF">FDA94_02955</name>
</gene>
<organism evidence="2 3">
    <name type="scientific">Herbidospora galbida</name>
    <dbReference type="NCBI Taxonomy" id="2575442"/>
    <lineage>
        <taxon>Bacteria</taxon>
        <taxon>Bacillati</taxon>
        <taxon>Actinomycetota</taxon>
        <taxon>Actinomycetes</taxon>
        <taxon>Streptosporangiales</taxon>
        <taxon>Streptosporangiaceae</taxon>
        <taxon>Herbidospora</taxon>
    </lineage>
</organism>
<accession>A0A4U3MPQ6</accession>
<name>A0A4U3MPQ6_9ACTN</name>
<comment type="caution">
    <text evidence="2">The sequence shown here is derived from an EMBL/GenBank/DDBJ whole genome shotgun (WGS) entry which is preliminary data.</text>
</comment>
<dbReference type="SUPFAM" id="SSF53335">
    <property type="entry name" value="S-adenosyl-L-methionine-dependent methyltransferases"/>
    <property type="match status" value="1"/>
</dbReference>
<protein>
    <submittedName>
        <fullName evidence="2">Methyltransferase domain-containing protein</fullName>
    </submittedName>
</protein>
<dbReference type="CDD" id="cd02440">
    <property type="entry name" value="AdoMet_MTases"/>
    <property type="match status" value="1"/>
</dbReference>
<proteinExistence type="predicted"/>
<dbReference type="PANTHER" id="PTHR43591">
    <property type="entry name" value="METHYLTRANSFERASE"/>
    <property type="match status" value="1"/>
</dbReference>
<dbReference type="GO" id="GO:0008757">
    <property type="term" value="F:S-adenosylmethionine-dependent methyltransferase activity"/>
    <property type="evidence" value="ECO:0007669"/>
    <property type="project" value="InterPro"/>
</dbReference>
<evidence type="ECO:0000259" key="1">
    <source>
        <dbReference type="Pfam" id="PF08241"/>
    </source>
</evidence>
<evidence type="ECO:0000313" key="2">
    <source>
        <dbReference type="EMBL" id="TKK90742.1"/>
    </source>
</evidence>
<dbReference type="Gene3D" id="3.40.50.150">
    <property type="entry name" value="Vaccinia Virus protein VP39"/>
    <property type="match status" value="1"/>
</dbReference>
<evidence type="ECO:0000313" key="3">
    <source>
        <dbReference type="Proteomes" id="UP000308705"/>
    </source>
</evidence>
<dbReference type="EMBL" id="SZQA01000002">
    <property type="protein sequence ID" value="TKK90742.1"/>
    <property type="molecule type" value="Genomic_DNA"/>
</dbReference>
<keyword evidence="2" id="KW-0808">Transferase</keyword>
<dbReference type="GO" id="GO:0032259">
    <property type="term" value="P:methylation"/>
    <property type="evidence" value="ECO:0007669"/>
    <property type="project" value="UniProtKB-KW"/>
</dbReference>
<dbReference type="AlphaFoldDB" id="A0A4U3MPQ6"/>
<reference evidence="2 3" key="1">
    <citation type="submission" date="2019-04" db="EMBL/GenBank/DDBJ databases">
        <title>Herbidospora sp. NEAU-GS14.nov., a novel actinomycete isolated from soil.</title>
        <authorList>
            <person name="Han L."/>
        </authorList>
    </citation>
    <scope>NUCLEOTIDE SEQUENCE [LARGE SCALE GENOMIC DNA]</scope>
    <source>
        <strain evidence="2 3">NEAU-GS14</strain>
    </source>
</reference>
<keyword evidence="2" id="KW-0489">Methyltransferase</keyword>
<keyword evidence="3" id="KW-1185">Reference proteome</keyword>
<dbReference type="Proteomes" id="UP000308705">
    <property type="component" value="Unassembled WGS sequence"/>
</dbReference>
<feature type="domain" description="Methyltransferase type 11" evidence="1">
    <location>
        <begin position="51"/>
        <end position="144"/>
    </location>
</feature>